<accession>A0AAD5WV75</accession>
<proteinExistence type="predicted"/>
<evidence type="ECO:0000256" key="1">
    <source>
        <dbReference type="SAM" id="MobiDB-lite"/>
    </source>
</evidence>
<sequence>MRFFHSSPEHRKKKKNNSGNFRSSNHNSPPRIIVPGPSSPVPDEPHGHVYEHDHPNPSAYSCYGTQSPPQTQGLITPPAPPTPPTAAGSWAQSDSAGSDNRRSNIQRKPLPSRTATMATSITAVSNTEAPGPSMLKSTTLQGDSSFAQSDPLLPLPEAWRGQPLWTSLTELLNLLLAMGFLVVGFLIASLNGKTESKYAEQIVEMSLTLPTLWPIVFAAVVGSTVKTWAHYKVERGIQLSRLEALMGSQTLAGTIKTILLQRSISISTFTLLVVWVFSPLGSQAFLRGISLHKEYETGTAPLTFLNYTLAELIDLAPALVGSSGFASDGPAWSLLYGSMATSGDIGLEVTNISDTAMTYGSAADLYPENVTDWHADFETVVRRVGGVANAALSSAQDTWANVKIPNLRRLEGYDGGEADKWVHVPWRDRPVDHASLVGFPVRGIEKEFSGNLTFQTTYTYYGFDCDSWNTSDWVDDRANLSARRTAPWMEDHWRSFQFRGPNSSFALQNNFSADMDLAARDQSLNITDQTNAWAVLRAMLPLSLTGFLLDTPDPFPDGTTGLDLTNNASICNDTPQRTVYFGQVGLWQAHFTECKVNAVPVDMEVFCEARGESEKLRCGAQRMRRQEANGCSDQFTVTPFDYFTMGAMLMNEWPGLVNAAEDDAHPGAATLTEMVLWNPARVDLGNQKHGIEMGDVPIDVFSDRLTLVFNTALMTAIDSPLIMGNLDSFENLDASVLSTAEGVTTQNVTATTVFEVESRYRLSAAWIAIYFTSSAVMFLAAVGTVVLRMRCRAPEILGYVSSMARGNEWFRSRGLESTGVRTGMDVGKELNGTVVRVGDVYAEAREDMAKEGKGGLVAGLGAGAGGLRGYKVEVPVGRIAFAPADMVGAIEKGRMYI</sequence>
<comment type="caution">
    <text evidence="3">The sequence shown here is derived from an EMBL/GenBank/DDBJ whole genome shotgun (WGS) entry which is preliminary data.</text>
</comment>
<dbReference type="Proteomes" id="UP001201980">
    <property type="component" value="Unassembled WGS sequence"/>
</dbReference>
<protein>
    <submittedName>
        <fullName evidence="3">Uncharacterized protein</fullName>
    </submittedName>
</protein>
<feature type="compositionally biased region" description="Polar residues" evidence="1">
    <location>
        <begin position="17"/>
        <end position="28"/>
    </location>
</feature>
<feature type="transmembrane region" description="Helical" evidence="2">
    <location>
        <begin position="171"/>
        <end position="191"/>
    </location>
</feature>
<dbReference type="EMBL" id="JAKWBI020000069">
    <property type="protein sequence ID" value="KAJ2903862.1"/>
    <property type="molecule type" value="Genomic_DNA"/>
</dbReference>
<name>A0AAD5WV75_9PEZI</name>
<evidence type="ECO:0000313" key="4">
    <source>
        <dbReference type="Proteomes" id="UP001201980"/>
    </source>
</evidence>
<evidence type="ECO:0000313" key="3">
    <source>
        <dbReference type="EMBL" id="KAJ2903862.1"/>
    </source>
</evidence>
<feature type="transmembrane region" description="Helical" evidence="2">
    <location>
        <begin position="764"/>
        <end position="787"/>
    </location>
</feature>
<gene>
    <name evidence="3" type="ORF">MKZ38_009245</name>
</gene>
<keyword evidence="4" id="KW-1185">Reference proteome</keyword>
<feature type="region of interest" description="Disordered" evidence="1">
    <location>
        <begin position="1"/>
        <end position="118"/>
    </location>
</feature>
<dbReference type="AlphaFoldDB" id="A0AAD5WV75"/>
<keyword evidence="2" id="KW-1133">Transmembrane helix</keyword>
<organism evidence="3 4">
    <name type="scientific">Zalerion maritima</name>
    <dbReference type="NCBI Taxonomy" id="339359"/>
    <lineage>
        <taxon>Eukaryota</taxon>
        <taxon>Fungi</taxon>
        <taxon>Dikarya</taxon>
        <taxon>Ascomycota</taxon>
        <taxon>Pezizomycotina</taxon>
        <taxon>Sordariomycetes</taxon>
        <taxon>Lulworthiomycetidae</taxon>
        <taxon>Lulworthiales</taxon>
        <taxon>Lulworthiaceae</taxon>
        <taxon>Zalerion</taxon>
    </lineage>
</organism>
<feature type="compositionally biased region" description="Polar residues" evidence="1">
    <location>
        <begin position="63"/>
        <end position="74"/>
    </location>
</feature>
<feature type="compositionally biased region" description="Basic and acidic residues" evidence="1">
    <location>
        <begin position="43"/>
        <end position="55"/>
    </location>
</feature>
<keyword evidence="2" id="KW-0472">Membrane</keyword>
<reference evidence="3" key="1">
    <citation type="submission" date="2022-07" db="EMBL/GenBank/DDBJ databases">
        <title>Draft genome sequence of Zalerion maritima ATCC 34329, a (micro)plastics degrading marine fungus.</title>
        <authorList>
            <person name="Paco A."/>
            <person name="Goncalves M.F.M."/>
            <person name="Rocha-Santos T.A.P."/>
            <person name="Alves A."/>
        </authorList>
    </citation>
    <scope>NUCLEOTIDE SEQUENCE</scope>
    <source>
        <strain evidence="3">ATCC 34329</strain>
    </source>
</reference>
<evidence type="ECO:0000256" key="2">
    <source>
        <dbReference type="SAM" id="Phobius"/>
    </source>
</evidence>
<feature type="transmembrane region" description="Helical" evidence="2">
    <location>
        <begin position="264"/>
        <end position="286"/>
    </location>
</feature>
<feature type="transmembrane region" description="Helical" evidence="2">
    <location>
        <begin position="211"/>
        <end position="231"/>
    </location>
</feature>
<keyword evidence="2" id="KW-0812">Transmembrane</keyword>